<organism evidence="2 3">
    <name type="scientific">Streptomyces coeruleorubidus</name>
    <dbReference type="NCBI Taxonomy" id="116188"/>
    <lineage>
        <taxon>Bacteria</taxon>
        <taxon>Bacillati</taxon>
        <taxon>Actinomycetota</taxon>
        <taxon>Actinomycetes</taxon>
        <taxon>Kitasatosporales</taxon>
        <taxon>Streptomycetaceae</taxon>
        <taxon>Streptomyces</taxon>
    </lineage>
</organism>
<accession>A0A5J6IJ69</accession>
<protein>
    <submittedName>
        <fullName evidence="2">Uncharacterized protein</fullName>
    </submittedName>
</protein>
<dbReference type="EMBL" id="CP023694">
    <property type="protein sequence ID" value="QEV28817.1"/>
    <property type="molecule type" value="Genomic_DNA"/>
</dbReference>
<reference evidence="2 3" key="1">
    <citation type="submission" date="2017-09" db="EMBL/GenBank/DDBJ databases">
        <authorList>
            <person name="Lee N."/>
            <person name="Cho B.-K."/>
        </authorList>
    </citation>
    <scope>NUCLEOTIDE SEQUENCE [LARGE SCALE GENOMIC DNA]</scope>
    <source>
        <strain evidence="2 3">ATCC 13740</strain>
    </source>
</reference>
<name>A0A5J6IJ69_STRC4</name>
<dbReference type="Proteomes" id="UP000326598">
    <property type="component" value="Chromosome"/>
</dbReference>
<evidence type="ECO:0000256" key="1">
    <source>
        <dbReference type="SAM" id="MobiDB-lite"/>
    </source>
</evidence>
<evidence type="ECO:0000313" key="2">
    <source>
        <dbReference type="EMBL" id="QEV28817.1"/>
    </source>
</evidence>
<proteinExistence type="predicted"/>
<dbReference type="AlphaFoldDB" id="A0A5J6IJ69"/>
<sequence length="104" mass="11689">MPQRKPRLAGGHEVDRVRLPIPRIIISAGRDGLLAELLQLDAAHAVMDPVQRPQFRREPHADGLLGTVDLSICRTWSQQAARNRRMLAQPRAEPFPRPLESVMA</sequence>
<gene>
    <name evidence="2" type="ORF">CP976_34995</name>
</gene>
<dbReference type="KEGG" id="scoe:CP976_34995"/>
<feature type="region of interest" description="Disordered" evidence="1">
    <location>
        <begin position="85"/>
        <end position="104"/>
    </location>
</feature>
<evidence type="ECO:0000313" key="3">
    <source>
        <dbReference type="Proteomes" id="UP000326598"/>
    </source>
</evidence>